<evidence type="ECO:0000313" key="1">
    <source>
        <dbReference type="EMBL" id="AFU56956.1"/>
    </source>
</evidence>
<proteinExistence type="predicted"/>
<dbReference type="AlphaFoldDB" id="K0I6S2"/>
<gene>
    <name evidence="1" type="ordered locus">Ngar_c00060</name>
</gene>
<dbReference type="HOGENOM" id="CLU_2911643_0_0_2"/>
<organism evidence="1 2">
    <name type="scientific">Nitrososphaera gargensis (strain Ga9.2)</name>
    <dbReference type="NCBI Taxonomy" id="1237085"/>
    <lineage>
        <taxon>Archaea</taxon>
        <taxon>Nitrososphaerota</taxon>
        <taxon>Nitrososphaeria</taxon>
        <taxon>Nitrososphaerales</taxon>
        <taxon>Nitrososphaeraceae</taxon>
        <taxon>Nitrososphaera</taxon>
    </lineage>
</organism>
<dbReference type="OrthoDB" id="6344at2157"/>
<dbReference type="KEGG" id="nga:Ngar_c00060"/>
<sequence length="61" mass="7096">MASKNQEEEERALLTMTNIKYLVEGLDALLMTDLDGEKRRKVIQLRNELLAHINSIFNDYS</sequence>
<dbReference type="STRING" id="1237085.Ngar_c00060"/>
<dbReference type="RefSeq" id="WP_015017529.1">
    <property type="nucleotide sequence ID" value="NC_018719.1"/>
</dbReference>
<keyword evidence="2" id="KW-1185">Reference proteome</keyword>
<dbReference type="GeneID" id="13796182"/>
<dbReference type="BioCyc" id="CNIT1237085:G1324-6-MONOMER"/>
<reference evidence="1 2" key="1">
    <citation type="journal article" date="2012" name="Environ. Microbiol.">
        <title>The genome of the ammonia-oxidizing Candidatus Nitrososphaera gargensis: insights into metabolic versatility and environmental adaptations.</title>
        <authorList>
            <person name="Spang A."/>
            <person name="Poehlein A."/>
            <person name="Offre P."/>
            <person name="Zumbragel S."/>
            <person name="Haider S."/>
            <person name="Rychlik N."/>
            <person name="Nowka B."/>
            <person name="Schmeisser C."/>
            <person name="Lebedeva E.V."/>
            <person name="Rattei T."/>
            <person name="Bohm C."/>
            <person name="Schmid M."/>
            <person name="Galushko A."/>
            <person name="Hatzenpichler R."/>
            <person name="Weinmaier T."/>
            <person name="Daniel R."/>
            <person name="Schleper C."/>
            <person name="Spieck E."/>
            <person name="Streit W."/>
            <person name="Wagner M."/>
        </authorList>
    </citation>
    <scope>NUCLEOTIDE SEQUENCE [LARGE SCALE GENOMIC DNA]</scope>
    <source>
        <strain evidence="2">Ga9.2</strain>
    </source>
</reference>
<name>K0I6S2_NITGG</name>
<evidence type="ECO:0000313" key="2">
    <source>
        <dbReference type="Proteomes" id="UP000008037"/>
    </source>
</evidence>
<dbReference type="Proteomes" id="UP000008037">
    <property type="component" value="Chromosome"/>
</dbReference>
<accession>K0I6S2</accession>
<dbReference type="EMBL" id="CP002408">
    <property type="protein sequence ID" value="AFU56956.1"/>
    <property type="molecule type" value="Genomic_DNA"/>
</dbReference>
<evidence type="ECO:0008006" key="3">
    <source>
        <dbReference type="Google" id="ProtNLM"/>
    </source>
</evidence>
<dbReference type="InParanoid" id="K0I6S2"/>
<protein>
    <recommendedName>
        <fullName evidence="3">BAG domain-containing protein</fullName>
    </recommendedName>
</protein>